<dbReference type="EMBL" id="FWWW01000058">
    <property type="protein sequence ID" value="SMB92416.1"/>
    <property type="molecule type" value="Genomic_DNA"/>
</dbReference>
<reference evidence="1 2" key="1">
    <citation type="submission" date="2017-04" db="EMBL/GenBank/DDBJ databases">
        <authorList>
            <person name="Afonso C.L."/>
            <person name="Miller P.J."/>
            <person name="Scott M.A."/>
            <person name="Spackman E."/>
            <person name="Goraichik I."/>
            <person name="Dimitrov K.M."/>
            <person name="Suarez D.L."/>
            <person name="Swayne D.E."/>
        </authorList>
    </citation>
    <scope>NUCLEOTIDE SEQUENCE [LARGE SCALE GENOMIC DNA]</scope>
    <source>
        <strain evidence="1 2">DSM 11622</strain>
    </source>
</reference>
<keyword evidence="2" id="KW-1185">Reference proteome</keyword>
<dbReference type="AlphaFoldDB" id="A0A1W1VGH6"/>
<gene>
    <name evidence="1" type="ORF">SAMN00120144_2153</name>
</gene>
<evidence type="ECO:0000313" key="2">
    <source>
        <dbReference type="Proteomes" id="UP000192266"/>
    </source>
</evidence>
<accession>A0A1W1VGH6</accession>
<dbReference type="Proteomes" id="UP000192266">
    <property type="component" value="Unassembled WGS sequence"/>
</dbReference>
<protein>
    <submittedName>
        <fullName evidence="1">Uncharacterized protein</fullName>
    </submittedName>
</protein>
<evidence type="ECO:0000313" key="1">
    <source>
        <dbReference type="EMBL" id="SMB92416.1"/>
    </source>
</evidence>
<sequence>MHTIKISTPTPARRGWLATSFSILRHFLLYCLLPVVAGLVSCENEADPQPITLPPTVVERTVPVQNGVGQPLVNFVFTQTTTTVAPGKATAVLDVQVQNVSSCTLSFPYTITVGSTDVNNSPVNNIVNYKLQGSVANLPVNTTVEVHHQVSTTPADFRQVSISITPIGLVKYADCPIPAGLWTGQYLVSADTWDYERDEERGATQLTIPATGPLELAFTGYNSFGQLSGMTTKVTGTLNEAHEFTGSGQTSFDNEVIGSIKMSGLISPTSPDPLTGKKRLSVGLIIGYTEISKNLIALTSIVTMQ</sequence>
<proteinExistence type="predicted"/>
<dbReference type="RefSeq" id="WP_143434846.1">
    <property type="nucleotide sequence ID" value="NZ_FWWW01000058.1"/>
</dbReference>
<organism evidence="1 2">
    <name type="scientific">Hymenobacter roseosalivarius DSM 11622</name>
    <dbReference type="NCBI Taxonomy" id="645990"/>
    <lineage>
        <taxon>Bacteria</taxon>
        <taxon>Pseudomonadati</taxon>
        <taxon>Bacteroidota</taxon>
        <taxon>Cytophagia</taxon>
        <taxon>Cytophagales</taxon>
        <taxon>Hymenobacteraceae</taxon>
        <taxon>Hymenobacter</taxon>
    </lineage>
</organism>
<name>A0A1W1VGH6_9BACT</name>